<feature type="transmembrane region" description="Helical" evidence="4">
    <location>
        <begin position="12"/>
        <end position="32"/>
    </location>
</feature>
<keyword evidence="2" id="KW-0418">Kinase</keyword>
<evidence type="ECO:0000256" key="3">
    <source>
        <dbReference type="ARBA" id="ARBA00023012"/>
    </source>
</evidence>
<dbReference type="InterPro" id="IPR036890">
    <property type="entry name" value="HATPase_C_sf"/>
</dbReference>
<evidence type="ECO:0000259" key="5">
    <source>
        <dbReference type="PROSITE" id="PS50109"/>
    </source>
</evidence>
<evidence type="ECO:0000256" key="4">
    <source>
        <dbReference type="SAM" id="Phobius"/>
    </source>
</evidence>
<dbReference type="PANTHER" id="PTHR24421:SF59">
    <property type="entry name" value="OXYGEN SENSOR HISTIDINE KINASE NREB"/>
    <property type="match status" value="1"/>
</dbReference>
<dbReference type="SUPFAM" id="SSF55874">
    <property type="entry name" value="ATPase domain of HSP90 chaperone/DNA topoisomerase II/histidine kinase"/>
    <property type="match status" value="1"/>
</dbReference>
<dbReference type="EMBL" id="JACOGF010000014">
    <property type="protein sequence ID" value="MBC3920221.1"/>
    <property type="molecule type" value="Genomic_DNA"/>
</dbReference>
<keyword evidence="1" id="KW-0808">Transferase</keyword>
<dbReference type="InterPro" id="IPR003594">
    <property type="entry name" value="HATPase_dom"/>
</dbReference>
<organism evidence="6 7">
    <name type="scientific">Undibacterium hunanense</name>
    <dbReference type="NCBI Taxonomy" id="2762292"/>
    <lineage>
        <taxon>Bacteria</taxon>
        <taxon>Pseudomonadati</taxon>
        <taxon>Pseudomonadota</taxon>
        <taxon>Betaproteobacteria</taxon>
        <taxon>Burkholderiales</taxon>
        <taxon>Oxalobacteraceae</taxon>
        <taxon>Undibacterium</taxon>
    </lineage>
</organism>
<gene>
    <name evidence="6" type="ORF">H8L32_22345</name>
</gene>
<dbReference type="PROSITE" id="PS50109">
    <property type="entry name" value="HIS_KIN"/>
    <property type="match status" value="1"/>
</dbReference>
<feature type="domain" description="Histidine kinase" evidence="5">
    <location>
        <begin position="261"/>
        <end position="454"/>
    </location>
</feature>
<name>A0ABR6ZWG8_9BURK</name>
<dbReference type="PANTHER" id="PTHR24421">
    <property type="entry name" value="NITRATE/NITRITE SENSOR PROTEIN NARX-RELATED"/>
    <property type="match status" value="1"/>
</dbReference>
<dbReference type="Pfam" id="PF05227">
    <property type="entry name" value="CHASE3"/>
    <property type="match status" value="1"/>
</dbReference>
<dbReference type="Gene3D" id="1.20.5.1930">
    <property type="match status" value="1"/>
</dbReference>
<evidence type="ECO:0000256" key="2">
    <source>
        <dbReference type="ARBA" id="ARBA00022777"/>
    </source>
</evidence>
<dbReference type="Pfam" id="PF07730">
    <property type="entry name" value="HisKA_3"/>
    <property type="match status" value="1"/>
</dbReference>
<dbReference type="CDD" id="cd16917">
    <property type="entry name" value="HATPase_UhpB-NarQ-NarX-like"/>
    <property type="match status" value="1"/>
</dbReference>
<keyword evidence="4" id="KW-0472">Membrane</keyword>
<evidence type="ECO:0000256" key="1">
    <source>
        <dbReference type="ARBA" id="ARBA00022679"/>
    </source>
</evidence>
<proteinExistence type="predicted"/>
<keyword evidence="3" id="KW-0902">Two-component regulatory system</keyword>
<accession>A0ABR6ZWG8</accession>
<dbReference type="RefSeq" id="WP_186949560.1">
    <property type="nucleotide sequence ID" value="NZ_JACOGF010000014.1"/>
</dbReference>
<keyword evidence="4" id="KW-1133">Transmembrane helix</keyword>
<keyword evidence="7" id="KW-1185">Reference proteome</keyword>
<feature type="transmembrane region" description="Helical" evidence="4">
    <location>
        <begin position="186"/>
        <end position="208"/>
    </location>
</feature>
<reference evidence="6 7" key="1">
    <citation type="submission" date="2020-08" db="EMBL/GenBank/DDBJ databases">
        <title>Novel species isolated from subtropical streams in China.</title>
        <authorList>
            <person name="Lu H."/>
        </authorList>
    </citation>
    <scope>NUCLEOTIDE SEQUENCE [LARGE SCALE GENOMIC DNA]</scope>
    <source>
        <strain evidence="6 7">CY18W</strain>
    </source>
</reference>
<protein>
    <submittedName>
        <fullName evidence="6">CHASE3 domain-containing protein</fullName>
    </submittedName>
</protein>
<sequence>MKKTTSTSIPLYITFLFMICLFILIGNAYSSYQNLEKLKANNDWMEHNWSVKDKLKDINLLIMDSESSLRGYFMSGNEVYMRPWEIARGKLESDFRELDKLLQDNPSQIKNLAELRKLYDSKARVFEHGLATYKEFGLTGIIELAKVGEGRDVMDEIRLLDIIMEKEENEALAARRQLSYTEYQDALFFGTATNAIALLVLILFYRLIYRSFYKQRGIENALKTANDNLESTVLKRTEQLSVLSHHLLNVSEKEKAKLARELHDEMGSNLTAISMDISVVTEKLKDKEPELAKQLQRTKRALLDTVDLKRRIIEDLRPSMLDNLGLSASIQHYCEEVTAIAGIAYAADITEDFDTIDPAWSIALFRITQESLNNVVKYAKATEVKISLKRTEQGLWLQVLDNGIGIQTDAISKPKTHGILGMRERALLLGGSFSVKSGPNNRGTVTETFIPFKEQ</sequence>
<dbReference type="Pfam" id="PF02518">
    <property type="entry name" value="HATPase_c"/>
    <property type="match status" value="1"/>
</dbReference>
<dbReference type="Proteomes" id="UP000650424">
    <property type="component" value="Unassembled WGS sequence"/>
</dbReference>
<keyword evidence="4" id="KW-0812">Transmembrane</keyword>
<evidence type="ECO:0000313" key="7">
    <source>
        <dbReference type="Proteomes" id="UP000650424"/>
    </source>
</evidence>
<evidence type="ECO:0000313" key="6">
    <source>
        <dbReference type="EMBL" id="MBC3920221.1"/>
    </source>
</evidence>
<dbReference type="Gene3D" id="3.30.565.10">
    <property type="entry name" value="Histidine kinase-like ATPase, C-terminal domain"/>
    <property type="match status" value="1"/>
</dbReference>
<dbReference type="InterPro" id="IPR007891">
    <property type="entry name" value="CHASE3"/>
</dbReference>
<dbReference type="InterPro" id="IPR011712">
    <property type="entry name" value="Sig_transdc_His_kin_sub3_dim/P"/>
</dbReference>
<comment type="caution">
    <text evidence="6">The sequence shown here is derived from an EMBL/GenBank/DDBJ whole genome shotgun (WGS) entry which is preliminary data.</text>
</comment>
<dbReference type="InterPro" id="IPR005467">
    <property type="entry name" value="His_kinase_dom"/>
</dbReference>
<dbReference type="InterPro" id="IPR050482">
    <property type="entry name" value="Sensor_HK_TwoCompSys"/>
</dbReference>
<dbReference type="CDD" id="cd19410">
    <property type="entry name" value="HK9-like_sensor"/>
    <property type="match status" value="1"/>
</dbReference>